<feature type="modified residue" description="N6-(pyridoxal phosphate)lysine" evidence="4">
    <location>
        <position position="258"/>
    </location>
</feature>
<dbReference type="GO" id="GO:0030170">
    <property type="term" value="F:pyridoxal phosphate binding"/>
    <property type="evidence" value="ECO:0007669"/>
    <property type="project" value="InterPro"/>
</dbReference>
<dbReference type="InterPro" id="IPR050477">
    <property type="entry name" value="GrpII_AminoAcid_Decarb"/>
</dbReference>
<dbReference type="SUPFAM" id="SSF53383">
    <property type="entry name" value="PLP-dependent transferases"/>
    <property type="match status" value="1"/>
</dbReference>
<dbReference type="PANTHER" id="PTHR42735">
    <property type="match status" value="1"/>
</dbReference>
<dbReference type="GO" id="GO:0016831">
    <property type="term" value="F:carboxy-lyase activity"/>
    <property type="evidence" value="ECO:0007669"/>
    <property type="project" value="InterPro"/>
</dbReference>
<name>A0A521E3L2_9BACT</name>
<evidence type="ECO:0000313" key="6">
    <source>
        <dbReference type="EMBL" id="SMO77931.1"/>
    </source>
</evidence>
<dbReference type="AlphaFoldDB" id="A0A521E3L2"/>
<proteinExistence type="inferred from homology"/>
<evidence type="ECO:0000256" key="2">
    <source>
        <dbReference type="ARBA" id="ARBA00022898"/>
    </source>
</evidence>
<dbReference type="Proteomes" id="UP000317557">
    <property type="component" value="Unassembled WGS sequence"/>
</dbReference>
<dbReference type="InterPro" id="IPR015424">
    <property type="entry name" value="PyrdxlP-dep_Trfase"/>
</dbReference>
<keyword evidence="2 4" id="KW-0663">Pyridoxal phosphate</keyword>
<evidence type="ECO:0000256" key="4">
    <source>
        <dbReference type="PIRSR" id="PIRSR602129-50"/>
    </source>
</evidence>
<evidence type="ECO:0000256" key="3">
    <source>
        <dbReference type="ARBA" id="ARBA00023239"/>
    </source>
</evidence>
<dbReference type="InterPro" id="IPR002129">
    <property type="entry name" value="PyrdxlP-dep_de-COase"/>
</dbReference>
<accession>A0A521E3L2</accession>
<organism evidence="6 7">
    <name type="scientific">Gracilimonas mengyeensis</name>
    <dbReference type="NCBI Taxonomy" id="1302730"/>
    <lineage>
        <taxon>Bacteria</taxon>
        <taxon>Pseudomonadati</taxon>
        <taxon>Balneolota</taxon>
        <taxon>Balneolia</taxon>
        <taxon>Balneolales</taxon>
        <taxon>Balneolaceae</taxon>
        <taxon>Gracilimonas</taxon>
    </lineage>
</organism>
<dbReference type="GO" id="GO:0019752">
    <property type="term" value="P:carboxylic acid metabolic process"/>
    <property type="evidence" value="ECO:0007669"/>
    <property type="project" value="InterPro"/>
</dbReference>
<protein>
    <submittedName>
        <fullName evidence="6">Glutamate or tyrosine decarboxylase</fullName>
    </submittedName>
</protein>
<dbReference type="PANTHER" id="PTHR42735:SF4">
    <property type="entry name" value="PYRIDOXAL PHOSPHATE-DEPENDENT DECARBOXYLASE FAMILY PROTEIN"/>
    <property type="match status" value="1"/>
</dbReference>
<evidence type="ECO:0000256" key="1">
    <source>
        <dbReference type="ARBA" id="ARBA00001933"/>
    </source>
</evidence>
<reference evidence="6 7" key="1">
    <citation type="submission" date="2017-05" db="EMBL/GenBank/DDBJ databases">
        <authorList>
            <person name="Varghese N."/>
            <person name="Submissions S."/>
        </authorList>
    </citation>
    <scope>NUCLEOTIDE SEQUENCE [LARGE SCALE GENOMIC DNA]</scope>
    <source>
        <strain evidence="6 7">DSM 21985</strain>
    </source>
</reference>
<dbReference type="RefSeq" id="WP_142454899.1">
    <property type="nucleotide sequence ID" value="NZ_FXTP01000010.1"/>
</dbReference>
<keyword evidence="3 5" id="KW-0456">Lyase</keyword>
<dbReference type="EMBL" id="FXTP01000010">
    <property type="protein sequence ID" value="SMO77931.1"/>
    <property type="molecule type" value="Genomic_DNA"/>
</dbReference>
<evidence type="ECO:0000256" key="5">
    <source>
        <dbReference type="RuleBase" id="RU000382"/>
    </source>
</evidence>
<evidence type="ECO:0000313" key="7">
    <source>
        <dbReference type="Proteomes" id="UP000317557"/>
    </source>
</evidence>
<comment type="similarity">
    <text evidence="5">Belongs to the group II decarboxylase family.</text>
</comment>
<dbReference type="OrthoDB" id="9803665at2"/>
<dbReference type="InterPro" id="IPR021115">
    <property type="entry name" value="Pyridoxal-P_BS"/>
</dbReference>
<dbReference type="PROSITE" id="PS00392">
    <property type="entry name" value="DDC_GAD_HDC_YDC"/>
    <property type="match status" value="1"/>
</dbReference>
<gene>
    <name evidence="6" type="ORF">SAMN06265219_11083</name>
</gene>
<comment type="cofactor">
    <cofactor evidence="1 4 5">
        <name>pyridoxal 5'-phosphate</name>
        <dbReference type="ChEBI" id="CHEBI:597326"/>
    </cofactor>
</comment>
<keyword evidence="7" id="KW-1185">Reference proteome</keyword>
<dbReference type="Pfam" id="PF00282">
    <property type="entry name" value="Pyridoxal_deC"/>
    <property type="match status" value="1"/>
</dbReference>
<dbReference type="Gene3D" id="3.40.640.10">
    <property type="entry name" value="Type I PLP-dependent aspartate aminotransferase-like (Major domain)"/>
    <property type="match status" value="1"/>
</dbReference>
<dbReference type="InterPro" id="IPR015421">
    <property type="entry name" value="PyrdxlP-dep_Trfase_major"/>
</dbReference>
<sequence length="445" mass="49984">MDKQSGRILQSSLEQLQEWRKSFGNWESAPSLQVPDERVQSVFDNLVERLKCNYPFHHPVYAGQMLKPPHPLTWAAYALASTINPNNHALDGGPPSSEMEKEAVAKLARFFGYGDDYLGHLTASGTIANLEALWVARESHPGKKILFSENAHYTHERMCKVLGMESQKITTLENGLFDLNSINPDEIGTIVVTLGTTGLGTVEPLEQVLPWARKHDIRIHIDAAYGGFFRALKDSKLLESRAWSLMQEADSIVVDPHKHGLQPYGCGSVLFKDPLAGRFYKHDSPYTYFTSEDLHLGEISLECSRAGAAAVAFWTTLELFPLEEDKGFGPILAQCRKAALLFYDLLSQSSKLKAYQKPELDIVGYFPSAPSTSKVSTRAKEVFEAGMRKKEFYVSLYRVPVSTFTRVHPEVEANSDEVTILRSVFMKPEHEGFVEELLQKMETYC</sequence>